<accession>A0A5K8ADL9</accession>
<feature type="signal peptide" evidence="1">
    <location>
        <begin position="1"/>
        <end position="25"/>
    </location>
</feature>
<feature type="chain" id="PRO_5024403533" description="Lipoprotein" evidence="1">
    <location>
        <begin position="26"/>
        <end position="82"/>
    </location>
</feature>
<evidence type="ECO:0000313" key="2">
    <source>
        <dbReference type="EMBL" id="BBO90649.1"/>
    </source>
</evidence>
<proteinExistence type="predicted"/>
<dbReference type="Proteomes" id="UP000422108">
    <property type="component" value="Chromosome"/>
</dbReference>
<gene>
    <name evidence="2" type="ORF">DSCOOX_38290</name>
</gene>
<evidence type="ECO:0000313" key="3">
    <source>
        <dbReference type="Proteomes" id="UP000422108"/>
    </source>
</evidence>
<dbReference type="PROSITE" id="PS51257">
    <property type="entry name" value="PROKAR_LIPOPROTEIN"/>
    <property type="match status" value="1"/>
</dbReference>
<sequence length="82" mass="9360">MMKTDQSLTRALLLILLFCGLLMTAGCEGTDTRDQVDDTVKTAAGQKDLERYREMKEQIGDIQAQETERYRQLDTDTDAKKE</sequence>
<protein>
    <recommendedName>
        <fullName evidence="4">Lipoprotein</fullName>
    </recommendedName>
</protein>
<dbReference type="AlphaFoldDB" id="A0A5K8ADL9"/>
<reference evidence="2 3" key="1">
    <citation type="submission" date="2019-11" db="EMBL/GenBank/DDBJ databases">
        <title>Comparative genomics of hydrocarbon-degrading Desulfosarcina strains.</title>
        <authorList>
            <person name="Watanabe M."/>
            <person name="Kojima H."/>
            <person name="Fukui M."/>
        </authorList>
    </citation>
    <scope>NUCLEOTIDE SEQUENCE [LARGE SCALE GENOMIC DNA]</scope>
    <source>
        <strain evidence="3">oXyS1</strain>
    </source>
</reference>
<organism evidence="2 3">
    <name type="scientific">Desulfosarcina ovata subsp. ovata</name>
    <dbReference type="NCBI Taxonomy" id="2752305"/>
    <lineage>
        <taxon>Bacteria</taxon>
        <taxon>Pseudomonadati</taxon>
        <taxon>Thermodesulfobacteriota</taxon>
        <taxon>Desulfobacteria</taxon>
        <taxon>Desulfobacterales</taxon>
        <taxon>Desulfosarcinaceae</taxon>
        <taxon>Desulfosarcina</taxon>
    </lineage>
</organism>
<dbReference type="EMBL" id="AP021879">
    <property type="protein sequence ID" value="BBO90649.1"/>
    <property type="molecule type" value="Genomic_DNA"/>
</dbReference>
<name>A0A5K8ADL9_9BACT</name>
<keyword evidence="1" id="KW-0732">Signal</keyword>
<keyword evidence="3" id="KW-1185">Reference proteome</keyword>
<evidence type="ECO:0008006" key="4">
    <source>
        <dbReference type="Google" id="ProtNLM"/>
    </source>
</evidence>
<evidence type="ECO:0000256" key="1">
    <source>
        <dbReference type="SAM" id="SignalP"/>
    </source>
</evidence>